<proteinExistence type="inferred from homology"/>
<comment type="caution">
    <text evidence="9">The sequence shown here is derived from an EMBL/GenBank/DDBJ whole genome shotgun (WGS) entry which is preliminary data.</text>
</comment>
<gene>
    <name evidence="9" type="ORF">LITE_LOCUS27597</name>
</gene>
<dbReference type="FunFam" id="2.40.70.10:FF:000046">
    <property type="entry name" value="Aspartic proteinase PCS1"/>
    <property type="match status" value="1"/>
</dbReference>
<keyword evidence="7" id="KW-0732">Signal</keyword>
<comment type="similarity">
    <text evidence="1">Belongs to the peptidase A1 family.</text>
</comment>
<dbReference type="InterPro" id="IPR032861">
    <property type="entry name" value="TAXi_N"/>
</dbReference>
<feature type="active site" evidence="6">
    <location>
        <position position="301"/>
    </location>
</feature>
<accession>A0AAV0MCN7</accession>
<dbReference type="CDD" id="cd05476">
    <property type="entry name" value="pepsin_A_like_plant"/>
    <property type="match status" value="1"/>
</dbReference>
<dbReference type="PANTHER" id="PTHR47965">
    <property type="entry name" value="ASPARTYL PROTEASE-RELATED"/>
    <property type="match status" value="1"/>
</dbReference>
<keyword evidence="10" id="KW-1185">Reference proteome</keyword>
<feature type="active site" evidence="6">
    <location>
        <position position="90"/>
    </location>
</feature>
<evidence type="ECO:0000313" key="9">
    <source>
        <dbReference type="EMBL" id="CAI0443263.1"/>
    </source>
</evidence>
<organism evidence="9 10">
    <name type="scientific">Linum tenue</name>
    <dbReference type="NCBI Taxonomy" id="586396"/>
    <lineage>
        <taxon>Eukaryota</taxon>
        <taxon>Viridiplantae</taxon>
        <taxon>Streptophyta</taxon>
        <taxon>Embryophyta</taxon>
        <taxon>Tracheophyta</taxon>
        <taxon>Spermatophyta</taxon>
        <taxon>Magnoliopsida</taxon>
        <taxon>eudicotyledons</taxon>
        <taxon>Gunneridae</taxon>
        <taxon>Pentapetalae</taxon>
        <taxon>rosids</taxon>
        <taxon>fabids</taxon>
        <taxon>Malpighiales</taxon>
        <taxon>Linaceae</taxon>
        <taxon>Linum</taxon>
    </lineage>
</organism>
<keyword evidence="3" id="KW-0064">Aspartyl protease</keyword>
<dbReference type="InterPro" id="IPR001461">
    <property type="entry name" value="Aspartic_peptidase_A1"/>
</dbReference>
<dbReference type="Pfam" id="PF14543">
    <property type="entry name" value="TAXi_N"/>
    <property type="match status" value="1"/>
</dbReference>
<evidence type="ECO:0000256" key="6">
    <source>
        <dbReference type="PIRSR" id="PIRSR601461-1"/>
    </source>
</evidence>
<dbReference type="PROSITE" id="PS51767">
    <property type="entry name" value="PEPTIDASE_A1"/>
    <property type="match status" value="1"/>
</dbReference>
<dbReference type="InterPro" id="IPR021109">
    <property type="entry name" value="Peptidase_aspartic_dom_sf"/>
</dbReference>
<evidence type="ECO:0000256" key="5">
    <source>
        <dbReference type="ARBA" id="ARBA00023180"/>
    </source>
</evidence>
<evidence type="ECO:0000313" key="10">
    <source>
        <dbReference type="Proteomes" id="UP001154282"/>
    </source>
</evidence>
<name>A0AAV0MCN7_9ROSI</name>
<keyword evidence="5" id="KW-0325">Glycoprotein</keyword>
<dbReference type="Pfam" id="PF14541">
    <property type="entry name" value="TAXi_C"/>
    <property type="match status" value="1"/>
</dbReference>
<dbReference type="InterPro" id="IPR034161">
    <property type="entry name" value="Pepsin-like_plant"/>
</dbReference>
<feature type="chain" id="PRO_5043392951" description="Peptidase A1 domain-containing protein" evidence="7">
    <location>
        <begin position="27"/>
        <end position="448"/>
    </location>
</feature>
<evidence type="ECO:0000256" key="7">
    <source>
        <dbReference type="SAM" id="SignalP"/>
    </source>
</evidence>
<evidence type="ECO:0000256" key="4">
    <source>
        <dbReference type="ARBA" id="ARBA00022801"/>
    </source>
</evidence>
<dbReference type="InterPro" id="IPR032799">
    <property type="entry name" value="TAXi_C"/>
</dbReference>
<evidence type="ECO:0000259" key="8">
    <source>
        <dbReference type="PROSITE" id="PS51767"/>
    </source>
</evidence>
<keyword evidence="2" id="KW-0645">Protease</keyword>
<evidence type="ECO:0000256" key="2">
    <source>
        <dbReference type="ARBA" id="ARBA00022670"/>
    </source>
</evidence>
<dbReference type="PROSITE" id="PS00141">
    <property type="entry name" value="ASP_PROTEASE"/>
    <property type="match status" value="1"/>
</dbReference>
<keyword evidence="4" id="KW-0378">Hydrolase</keyword>
<dbReference type="PANTHER" id="PTHR47965:SF49">
    <property type="entry name" value="EUKARYOTIC ASPARTYL PROTEASE FAMILY PROTEIN"/>
    <property type="match status" value="1"/>
</dbReference>
<dbReference type="FunFam" id="2.40.70.10:FF:000073">
    <property type="entry name" value="Aspartic proteinase PCS1"/>
    <property type="match status" value="1"/>
</dbReference>
<protein>
    <recommendedName>
        <fullName evidence="8">Peptidase A1 domain-containing protein</fullName>
    </recommendedName>
</protein>
<dbReference type="InterPro" id="IPR001969">
    <property type="entry name" value="Aspartic_peptidase_AS"/>
</dbReference>
<dbReference type="InterPro" id="IPR033121">
    <property type="entry name" value="PEPTIDASE_A1"/>
</dbReference>
<dbReference type="AlphaFoldDB" id="A0AAV0MCN7"/>
<dbReference type="GO" id="GO:0004190">
    <property type="term" value="F:aspartic-type endopeptidase activity"/>
    <property type="evidence" value="ECO:0007669"/>
    <property type="project" value="UniProtKB-KW"/>
</dbReference>
<dbReference type="EMBL" id="CAMGYJ010000007">
    <property type="protein sequence ID" value="CAI0443263.1"/>
    <property type="molecule type" value="Genomic_DNA"/>
</dbReference>
<sequence length="448" mass="49105">MAISIRRHSVSLTLFFLLFLLPKHHCLDPKPTHQIFALKTETHHRIPNSRLFGTLAAGSKSDKMLFHHNVSLTVSLTVGSPPQAVTMVLDTGSELSWLHCRKSPGLNSVFNPLASKSYAKVPCFSPACRTRTRDLSIPVSCDPAKLCHVAVSYADATSIEGNLAYETFRVGSMTRPATLFGCMDSGFSSNSEEDAKSTGLMGMNRGSLSFINQLGYTKFSYCISSLGSSGVLLLGGGAASFSWLKPLKYTPMVKINDPLPYYDRVAYTVQLEGIKVNSKILPVPKTVFQPDHTGAGQTMVDSGTQFTFLLGPAYTALRTEFLAQTRRVLRVLNDPNYVFQGAMDLCYLIDSTRTVPPPGLPSVTLMFRGAEFSVSGEKLLYRVPGSLRGRDSVWCFTFGNSELLGIEAFVIGHHHQQNVWMEYDLAGSRIGIAEVKCDDAGRQLGLHD</sequence>
<feature type="signal peptide" evidence="7">
    <location>
        <begin position="1"/>
        <end position="26"/>
    </location>
</feature>
<feature type="domain" description="Peptidase A1" evidence="8">
    <location>
        <begin position="72"/>
        <end position="433"/>
    </location>
</feature>
<dbReference type="Gene3D" id="2.40.70.10">
    <property type="entry name" value="Acid Proteases"/>
    <property type="match status" value="2"/>
</dbReference>
<dbReference type="Proteomes" id="UP001154282">
    <property type="component" value="Unassembled WGS sequence"/>
</dbReference>
<dbReference type="GO" id="GO:0006508">
    <property type="term" value="P:proteolysis"/>
    <property type="evidence" value="ECO:0007669"/>
    <property type="project" value="UniProtKB-KW"/>
</dbReference>
<reference evidence="9" key="1">
    <citation type="submission" date="2022-08" db="EMBL/GenBank/DDBJ databases">
        <authorList>
            <person name="Gutierrez-Valencia J."/>
        </authorList>
    </citation>
    <scope>NUCLEOTIDE SEQUENCE</scope>
</reference>
<evidence type="ECO:0000256" key="3">
    <source>
        <dbReference type="ARBA" id="ARBA00022750"/>
    </source>
</evidence>
<evidence type="ECO:0000256" key="1">
    <source>
        <dbReference type="ARBA" id="ARBA00007447"/>
    </source>
</evidence>
<dbReference type="SUPFAM" id="SSF50630">
    <property type="entry name" value="Acid proteases"/>
    <property type="match status" value="1"/>
</dbReference>